<organism evidence="2 3">
    <name type="scientific">Eggerthella sinensis</name>
    <dbReference type="NCBI Taxonomy" id="242230"/>
    <lineage>
        <taxon>Bacteria</taxon>
        <taxon>Bacillati</taxon>
        <taxon>Actinomycetota</taxon>
        <taxon>Coriobacteriia</taxon>
        <taxon>Eggerthellales</taxon>
        <taxon>Eggerthellaceae</taxon>
        <taxon>Eggerthella</taxon>
    </lineage>
</organism>
<keyword evidence="1" id="KW-1133">Transmembrane helix</keyword>
<evidence type="ECO:0000313" key="3">
    <source>
        <dbReference type="Proteomes" id="UP000253817"/>
    </source>
</evidence>
<feature type="transmembrane region" description="Helical" evidence="1">
    <location>
        <begin position="73"/>
        <end position="92"/>
    </location>
</feature>
<dbReference type="Proteomes" id="UP000253817">
    <property type="component" value="Unassembled WGS sequence"/>
</dbReference>
<reference evidence="2 3" key="1">
    <citation type="journal article" date="2018" name="Elife">
        <title>Discovery and characterization of a prevalent human gut bacterial enzyme sufficient for the inactivation of a family of plant toxins.</title>
        <authorList>
            <person name="Koppel N."/>
            <person name="Bisanz J.E."/>
            <person name="Pandelia M.E."/>
            <person name="Turnbaugh P.J."/>
            <person name="Balskus E.P."/>
        </authorList>
    </citation>
    <scope>NUCLEOTIDE SEQUENCE [LARGE SCALE GENOMIC DNA]</scope>
    <source>
        <strain evidence="2 3">DSM 16107</strain>
    </source>
</reference>
<keyword evidence="3" id="KW-1185">Reference proteome</keyword>
<keyword evidence="1" id="KW-0812">Transmembrane</keyword>
<evidence type="ECO:0008006" key="4">
    <source>
        <dbReference type="Google" id="ProtNLM"/>
    </source>
</evidence>
<name>A0ABX9HLU3_9ACTN</name>
<sequence>MDPCMEHSAHERAIRTHDGRLDAHGDEIDGLRECVVRLTALQEQHTAWQEAADERISALEAAPAKRWEHVTDYVLTAVVGIAIGIVATHFGIGM</sequence>
<evidence type="ECO:0000313" key="2">
    <source>
        <dbReference type="EMBL" id="RDB70682.1"/>
    </source>
</evidence>
<keyword evidence="1" id="KW-0472">Membrane</keyword>
<dbReference type="RefSeq" id="WP_114545232.1">
    <property type="nucleotide sequence ID" value="NZ_PPTT01000004.1"/>
</dbReference>
<proteinExistence type="predicted"/>
<evidence type="ECO:0000256" key="1">
    <source>
        <dbReference type="SAM" id="Phobius"/>
    </source>
</evidence>
<gene>
    <name evidence="2" type="ORF">C1876_02925</name>
</gene>
<dbReference type="EMBL" id="PPTT01000004">
    <property type="protein sequence ID" value="RDB70682.1"/>
    <property type="molecule type" value="Genomic_DNA"/>
</dbReference>
<protein>
    <recommendedName>
        <fullName evidence="4">Hemolysin XhlA</fullName>
    </recommendedName>
</protein>
<comment type="caution">
    <text evidence="2">The sequence shown here is derived from an EMBL/GenBank/DDBJ whole genome shotgun (WGS) entry which is preliminary data.</text>
</comment>
<accession>A0ABX9HLU3</accession>